<protein>
    <recommendedName>
        <fullName evidence="4">Superoxide dismutase</fullName>
    </recommendedName>
</protein>
<evidence type="ECO:0000313" key="2">
    <source>
        <dbReference type="EMBL" id="TGN64458.1"/>
    </source>
</evidence>
<feature type="signal peptide" evidence="1">
    <location>
        <begin position="1"/>
        <end position="22"/>
    </location>
</feature>
<keyword evidence="3" id="KW-1185">Reference proteome</keyword>
<keyword evidence="1" id="KW-0732">Signal</keyword>
<evidence type="ECO:0000313" key="3">
    <source>
        <dbReference type="Proteomes" id="UP000297496"/>
    </source>
</evidence>
<accession>A0A4Z1CFQ3</accession>
<gene>
    <name evidence="2" type="ORF">EXE59_11155</name>
</gene>
<evidence type="ECO:0000256" key="1">
    <source>
        <dbReference type="SAM" id="SignalP"/>
    </source>
</evidence>
<evidence type="ECO:0008006" key="4">
    <source>
        <dbReference type="Google" id="ProtNLM"/>
    </source>
</evidence>
<proteinExistence type="predicted"/>
<dbReference type="Proteomes" id="UP000297496">
    <property type="component" value="Unassembled WGS sequence"/>
</dbReference>
<dbReference type="AlphaFoldDB" id="A0A4Z1CFQ3"/>
<organism evidence="2 3">
    <name type="scientific">Nocardioides eburneiflavus</name>
    <dbReference type="NCBI Taxonomy" id="2518372"/>
    <lineage>
        <taxon>Bacteria</taxon>
        <taxon>Bacillati</taxon>
        <taxon>Actinomycetota</taxon>
        <taxon>Actinomycetes</taxon>
        <taxon>Propionibacteriales</taxon>
        <taxon>Nocardioidaceae</taxon>
        <taxon>Nocardioides</taxon>
    </lineage>
</organism>
<dbReference type="RefSeq" id="WP_135838968.1">
    <property type="nucleotide sequence ID" value="NZ_SRRO01000001.1"/>
</dbReference>
<reference evidence="2 3" key="1">
    <citation type="submission" date="2019-04" db="EMBL/GenBank/DDBJ databases">
        <title>Three New Species of Nocardioides, Nocardioides euryhalodurans sp. nov., Nocardioides seonyuensis sp. nov. and Nocardioides eburneoflavus sp. nov. Isolated from Soil.</title>
        <authorList>
            <person name="Roh S.G."/>
            <person name="Lee C."/>
            <person name="Kim M.-K."/>
            <person name="Kim S.B."/>
        </authorList>
    </citation>
    <scope>NUCLEOTIDE SEQUENCE [LARGE SCALE GENOMIC DNA]</scope>
    <source>
        <strain evidence="2 3">MMS17-SY213</strain>
    </source>
</reference>
<comment type="caution">
    <text evidence="2">The sequence shown here is derived from an EMBL/GenBank/DDBJ whole genome shotgun (WGS) entry which is preliminary data.</text>
</comment>
<feature type="chain" id="PRO_5039269328" description="Superoxide dismutase" evidence="1">
    <location>
        <begin position="23"/>
        <end position="318"/>
    </location>
</feature>
<sequence>MRLITPIISAVLVSVLVAPAVAAPAVAAPRPSSIPIPDDFQPEGIAVGEGNSFYVGSLRDGDIYRGDLRSGDGAPWVDNHADDGRVAVGMRVDKARDWLVVAGGPTGHAWVYDTDDGTTVADLVLGPPGATFSNDVAITGEALYFTDTFAPRIYKVPIGADGTFGATESITVTGPAAATGGFGLNGIDSTHHGWLLVNHTGLGILALIDPATGVSRQIALTGPGLVAGTLDGLQVEGRTVWVVQNFANSVARVQLSPDLTSGRVVEVITSDLFRVPTTVARHGSRLALVNGRFDLGFPPPFGPGAPPGTDFDVVQIRP</sequence>
<dbReference type="EMBL" id="SRRO01000001">
    <property type="protein sequence ID" value="TGN64458.1"/>
    <property type="molecule type" value="Genomic_DNA"/>
</dbReference>
<dbReference type="SUPFAM" id="SSF63829">
    <property type="entry name" value="Calcium-dependent phosphotriesterase"/>
    <property type="match status" value="1"/>
</dbReference>
<name>A0A4Z1CFQ3_9ACTN</name>
<dbReference type="OrthoDB" id="504981at2"/>